<dbReference type="Gene3D" id="2.20.20.110">
    <property type="entry name" value="Rad4, beta-hairpin domain BHD1"/>
    <property type="match status" value="1"/>
</dbReference>
<dbReference type="GO" id="GO:0006298">
    <property type="term" value="P:mismatch repair"/>
    <property type="evidence" value="ECO:0007669"/>
    <property type="project" value="TreeGrafter"/>
</dbReference>
<dbReference type="PANTHER" id="PTHR12135:SF0">
    <property type="entry name" value="DNA REPAIR PROTEIN COMPLEMENTING XP-C CELLS"/>
    <property type="match status" value="1"/>
</dbReference>
<feature type="domain" description="Rad4 beta-hairpin" evidence="7">
    <location>
        <begin position="489"/>
        <end position="540"/>
    </location>
</feature>
<dbReference type="Proteomes" id="UP000199752">
    <property type="component" value="Chromosome 6"/>
</dbReference>
<reference evidence="10 11" key="1">
    <citation type="submission" date="2014-11" db="EMBL/GenBank/DDBJ databases">
        <title>Comparative genomic analysis of Cryptosporidium hominis reveals occurrence of genetic recombination in virulent subtypes.</title>
        <authorList>
            <person name="Guo Y."/>
            <person name="Tang K."/>
            <person name="Frace M."/>
            <person name="Li N."/>
            <person name="Roellig D.M."/>
            <person name="Sammons S."/>
            <person name="Knipe K."/>
            <person name="Rowe L."/>
            <person name="Feng Y."/>
            <person name="Xiao L."/>
        </authorList>
    </citation>
    <scope>NUCLEOTIDE SEQUENCE [LARGE SCALE GENOMIC DNA]</scope>
    <source>
        <strain evidence="10">30976</strain>
    </source>
</reference>
<dbReference type="Gene3D" id="3.30.70.2460">
    <property type="entry name" value="Rad4, beta-hairpin domain BHD3"/>
    <property type="match status" value="1"/>
</dbReference>
<evidence type="ECO:0000256" key="3">
    <source>
        <dbReference type="ARBA" id="ARBA00022763"/>
    </source>
</evidence>
<dbReference type="Pfam" id="PF10403">
    <property type="entry name" value="BHD_1"/>
    <property type="match status" value="1"/>
</dbReference>
<evidence type="ECO:0000313" key="10">
    <source>
        <dbReference type="EMBL" id="PPS97533.1"/>
    </source>
</evidence>
<feature type="domain" description="Rad4 beta-hairpin" evidence="6">
    <location>
        <begin position="436"/>
        <end position="487"/>
    </location>
</feature>
<sequence>MQKVKNEARQVYILGWLIHLRILNRIVDNIFIKSHILSLYLYYNQEYDTQKSIRGIYQWFRKYFKTYYLPNEYWIYKLHNFETKTNNAFSKSNWMGAYYSLFSNEDKNFAPCLNGVTYNATGRVENNFLEKFQEIYRQFAPLIDQRSFFLGKILGRMISSILSGKCSAEASNILFATLLRSLGHHCRLTLFIPPIINFKKSCELQCNDRRAELWVEVFEPKFNKWISVDIHRGGWNFTGCSTVPFVTYPEKNTPSIEHNSDKGLFSKLFLSEFNDDSDDSDKNLSLKKITPISVIPLKKTETRRRSVKYEMSNIVEQDEQRESLAFEFSNKKKTESLTLIQLQCKIDISRTNIKHKINESIGWWIISVNEYGYLRETTGRYVSDWSQVFQAQQKNSFKQKVESIISTINSTSNQCSSRLLKLELLDDFELEKIIHENDVIPISKTSFKNHPKYAIISCLNSLEIIHPKEPIVGYFQGEPIYLRENVQTLKTKTQWDQEQREIKIGQQPIKIIFKKKNDDADLKGKVKLEYYAEFQTQIKPLAELNHLDQIPKDHFKSINISIKGNIPNSCVHIKDSCEGLNNDKVMFTSRYYSTWKTENIIDIIKRSNIDYARAFIGYDFKNGSKPKYDGVIIKKKDVTPFQSLKKRFELMNINKMANFIWNDVLQSAKDFLNSLSRNNLSNNTLNKDYDPGSEPNCQKLINVNYKFCKIKNLSERLLEESYKAINKKKRKQIDT</sequence>
<reference evidence="9" key="2">
    <citation type="submission" date="2015-08" db="EMBL/GenBank/DDBJ databases">
        <authorList>
            <person name="Babu N.S."/>
            <person name="Beckwith C.J."/>
            <person name="Beseler K.G."/>
            <person name="Brison A."/>
            <person name="Carone J.V."/>
            <person name="Caskin T.P."/>
            <person name="Diamond M."/>
            <person name="Durham M.E."/>
            <person name="Foxe J.M."/>
            <person name="Go M."/>
            <person name="Henderson B.A."/>
            <person name="Jones I.B."/>
            <person name="McGettigan J.A."/>
            <person name="Micheletti S.J."/>
            <person name="Nasrallah M.E."/>
            <person name="Ortiz D."/>
            <person name="Piller C.R."/>
            <person name="Privatt S.R."/>
            <person name="Schneider S.L."/>
            <person name="Sharp S."/>
            <person name="Smith T.C."/>
            <person name="Stanton J.D."/>
            <person name="Ullery H.E."/>
            <person name="Wilson R.J."/>
            <person name="Serrano M.G."/>
            <person name="Buck G."/>
            <person name="Lee V."/>
            <person name="Wang Y."/>
            <person name="Carvalho R."/>
            <person name="Voegtly L."/>
            <person name="Shi R."/>
            <person name="Duckworth R."/>
            <person name="Johnson A."/>
            <person name="Loviza R."/>
            <person name="Walstead R."/>
            <person name="Shah Z."/>
            <person name="Kiflezghi M."/>
            <person name="Wade K."/>
            <person name="Ball S.L."/>
            <person name="Bradley K.W."/>
            <person name="Asai D.J."/>
            <person name="Bowman C.A."/>
            <person name="Russell D.A."/>
            <person name="Pope W.H."/>
            <person name="Jacobs-Sera D."/>
            <person name="Hendrix R.W."/>
            <person name="Hatfull G.F."/>
        </authorList>
    </citation>
    <scope>NUCLEOTIDE SEQUENCE [LARGE SCALE GENOMIC DNA]</scope>
</reference>
<evidence type="ECO:0000313" key="11">
    <source>
        <dbReference type="Proteomes" id="UP001429100"/>
    </source>
</evidence>
<dbReference type="GO" id="GO:0006289">
    <property type="term" value="P:nucleotide-excision repair"/>
    <property type="evidence" value="ECO:0007669"/>
    <property type="project" value="InterPro"/>
</dbReference>
<protein>
    <submittedName>
        <fullName evidence="10">DNA repair protein Rad4</fullName>
    </submittedName>
</protein>
<dbReference type="AlphaFoldDB" id="A0A0S4TGJ6"/>
<evidence type="ECO:0000256" key="2">
    <source>
        <dbReference type="ARBA" id="ARBA00009525"/>
    </source>
</evidence>
<gene>
    <name evidence="9" type="ORF">CHUDEA6_1530</name>
    <name evidence="10" type="ORF">GY17_00000156</name>
</gene>
<dbReference type="InterPro" id="IPR018327">
    <property type="entry name" value="BHD_2"/>
</dbReference>
<dbReference type="GO" id="GO:0003684">
    <property type="term" value="F:damaged DNA binding"/>
    <property type="evidence" value="ECO:0007669"/>
    <property type="project" value="InterPro"/>
</dbReference>
<dbReference type="VEuPathDB" id="CryptoDB:CHUDEA6_1530"/>
<dbReference type="PANTHER" id="PTHR12135">
    <property type="entry name" value="DNA REPAIR PROTEIN XP-C / RAD4"/>
    <property type="match status" value="1"/>
</dbReference>
<dbReference type="VEuPathDB" id="CryptoDB:ChTU502y2012_406g0495"/>
<evidence type="ECO:0000259" key="6">
    <source>
        <dbReference type="SMART" id="SM01030"/>
    </source>
</evidence>
<keyword evidence="5" id="KW-0539">Nucleus</keyword>
<accession>A0A0S4TGJ6</accession>
<dbReference type="Pfam" id="PF10405">
    <property type="entry name" value="BHD_3"/>
    <property type="match status" value="1"/>
</dbReference>
<dbReference type="EMBL" id="LN877952">
    <property type="protein sequence ID" value="CUV06578.1"/>
    <property type="molecule type" value="Genomic_DNA"/>
</dbReference>
<comment type="similarity">
    <text evidence="2">Belongs to the XPC family.</text>
</comment>
<dbReference type="InterPro" id="IPR036985">
    <property type="entry name" value="Transglutaminase-like_sf"/>
</dbReference>
<evidence type="ECO:0000256" key="4">
    <source>
        <dbReference type="ARBA" id="ARBA00023204"/>
    </source>
</evidence>
<keyword evidence="3" id="KW-0227">DNA damage</keyword>
<dbReference type="Pfam" id="PF03835">
    <property type="entry name" value="Rad4"/>
    <property type="match status" value="1"/>
</dbReference>
<dbReference type="EMBL" id="JTAI01000007">
    <property type="protein sequence ID" value="PPS97533.1"/>
    <property type="molecule type" value="Genomic_DNA"/>
</dbReference>
<evidence type="ECO:0000259" key="7">
    <source>
        <dbReference type="SMART" id="SM01031"/>
    </source>
</evidence>
<evidence type="ECO:0000256" key="5">
    <source>
        <dbReference type="ARBA" id="ARBA00023242"/>
    </source>
</evidence>
<dbReference type="SUPFAM" id="SSF54001">
    <property type="entry name" value="Cysteine proteinases"/>
    <property type="match status" value="1"/>
</dbReference>
<dbReference type="Proteomes" id="UP001429100">
    <property type="component" value="Unassembled WGS sequence"/>
</dbReference>
<evidence type="ECO:0000313" key="9">
    <source>
        <dbReference type="EMBL" id="CUV06578.1"/>
    </source>
</evidence>
<dbReference type="SMART" id="SM01032">
    <property type="entry name" value="BHD_3"/>
    <property type="match status" value="1"/>
</dbReference>
<dbReference type="InterPro" id="IPR018328">
    <property type="entry name" value="Rad4_beta-hairpin_dom3"/>
</dbReference>
<proteinExistence type="inferred from homology"/>
<reference evidence="10 11" key="3">
    <citation type="submission" date="2017-10" db="EMBL/GenBank/DDBJ databases">
        <title>Consistent, comparative and evidence-based genome annotation and re-annotation for the closely-related species, Cryptosporidium parvum, C. hominis and C. tyzzeri.</title>
        <authorList>
            <person name="Baptista R.P."/>
            <person name="Li Y."/>
            <person name="Sateriale A."/>
            <person name="Striepen B."/>
            <person name="Kissinger J.C."/>
        </authorList>
    </citation>
    <scope>NUCLEOTIDE SEQUENCE [LARGE SCALE GENOMIC DNA]</scope>
    <source>
        <strain evidence="10">30976</strain>
    </source>
</reference>
<dbReference type="VEuPathDB" id="CryptoDB:Chro.60190"/>
<dbReference type="VEuPathDB" id="CryptoDB:GY17_00000156"/>
<dbReference type="InterPro" id="IPR018326">
    <property type="entry name" value="Rad4_beta-hairpin_dom1"/>
</dbReference>
<keyword evidence="11" id="KW-1185">Reference proteome</keyword>
<dbReference type="GO" id="GO:0071942">
    <property type="term" value="C:XPC complex"/>
    <property type="evidence" value="ECO:0007669"/>
    <property type="project" value="TreeGrafter"/>
</dbReference>
<dbReference type="GO" id="GO:0003697">
    <property type="term" value="F:single-stranded DNA binding"/>
    <property type="evidence" value="ECO:0007669"/>
    <property type="project" value="TreeGrafter"/>
</dbReference>
<evidence type="ECO:0000256" key="1">
    <source>
        <dbReference type="ARBA" id="ARBA00004123"/>
    </source>
</evidence>
<keyword evidence="4" id="KW-0234">DNA repair</keyword>
<dbReference type="InterPro" id="IPR018325">
    <property type="entry name" value="Rad4/PNGase_transGLS-fold"/>
</dbReference>
<dbReference type="InterPro" id="IPR038765">
    <property type="entry name" value="Papain-like_cys_pep_sf"/>
</dbReference>
<dbReference type="GO" id="GO:0000111">
    <property type="term" value="C:nucleotide-excision repair factor 2 complex"/>
    <property type="evidence" value="ECO:0007669"/>
    <property type="project" value="TreeGrafter"/>
</dbReference>
<dbReference type="SMART" id="SM01031">
    <property type="entry name" value="BHD_2"/>
    <property type="match status" value="1"/>
</dbReference>
<dbReference type="SMART" id="SM01030">
    <property type="entry name" value="BHD_1"/>
    <property type="match status" value="1"/>
</dbReference>
<comment type="subcellular location">
    <subcellularLocation>
        <location evidence="1">Nucleus</location>
    </subcellularLocation>
</comment>
<dbReference type="InterPro" id="IPR004583">
    <property type="entry name" value="DNA_repair_Rad4"/>
</dbReference>
<name>A0A0S4TGJ6_CRYHO</name>
<evidence type="ECO:0000259" key="8">
    <source>
        <dbReference type="SMART" id="SM01032"/>
    </source>
</evidence>
<feature type="domain" description="Rad4 beta-hairpin" evidence="8">
    <location>
        <begin position="550"/>
        <end position="645"/>
    </location>
</feature>
<dbReference type="InterPro" id="IPR042488">
    <property type="entry name" value="Rad4_BHD3_sf"/>
</dbReference>
<dbReference type="Gene3D" id="3.90.260.10">
    <property type="entry name" value="Transglutaminase-like"/>
    <property type="match status" value="1"/>
</dbReference>
<dbReference type="GO" id="GO:0005737">
    <property type="term" value="C:cytoplasm"/>
    <property type="evidence" value="ECO:0007669"/>
    <property type="project" value="TreeGrafter"/>
</dbReference>
<organism evidence="9">
    <name type="scientific">Cryptosporidium hominis</name>
    <dbReference type="NCBI Taxonomy" id="237895"/>
    <lineage>
        <taxon>Eukaryota</taxon>
        <taxon>Sar</taxon>
        <taxon>Alveolata</taxon>
        <taxon>Apicomplexa</taxon>
        <taxon>Conoidasida</taxon>
        <taxon>Coccidia</taxon>
        <taxon>Eucoccidiorida</taxon>
        <taxon>Eimeriorina</taxon>
        <taxon>Cryptosporidiidae</taxon>
        <taxon>Cryptosporidium</taxon>
    </lineage>
</organism>